<dbReference type="HAMAP" id="MF_01479">
    <property type="entry name" value="WhiB"/>
    <property type="match status" value="1"/>
</dbReference>
<keyword evidence="5 11" id="KW-0408">Iron</keyword>
<evidence type="ECO:0000256" key="4">
    <source>
        <dbReference type="ARBA" id="ARBA00022723"/>
    </source>
</evidence>
<dbReference type="RefSeq" id="WP_229701087.1">
    <property type="nucleotide sequence ID" value="NZ_BMMV01000017.1"/>
</dbReference>
<feature type="binding site" evidence="11">
    <location>
        <position position="28"/>
    </location>
    <ligand>
        <name>[4Fe-4S] cluster</name>
        <dbReference type="ChEBI" id="CHEBI:49883"/>
    </ligand>
</feature>
<dbReference type="InterPro" id="IPR034768">
    <property type="entry name" value="4FE4S_WBL"/>
</dbReference>
<keyword evidence="7 11" id="KW-0805">Transcription regulation</keyword>
<evidence type="ECO:0000313" key="14">
    <source>
        <dbReference type="EMBL" id="GGK11581.1"/>
    </source>
</evidence>
<dbReference type="Proteomes" id="UP000660265">
    <property type="component" value="Unassembled WGS sequence"/>
</dbReference>
<evidence type="ECO:0000256" key="10">
    <source>
        <dbReference type="ARBA" id="ARBA00023163"/>
    </source>
</evidence>
<keyword evidence="6 11" id="KW-0411">Iron-sulfur</keyword>
<organism evidence="14 15">
    <name type="scientific">Streptomyces camponoticapitis</name>
    <dbReference type="NCBI Taxonomy" id="1616125"/>
    <lineage>
        <taxon>Bacteria</taxon>
        <taxon>Bacillati</taxon>
        <taxon>Actinomycetota</taxon>
        <taxon>Actinomycetes</taxon>
        <taxon>Kitasatosporales</taxon>
        <taxon>Streptomycetaceae</taxon>
        <taxon>Streptomyces</taxon>
    </lineage>
</organism>
<gene>
    <name evidence="11" type="primary">whiB</name>
    <name evidence="14" type="ORF">GCM10011583_49620</name>
</gene>
<feature type="binding site" evidence="11">
    <location>
        <position position="54"/>
    </location>
    <ligand>
        <name>[4Fe-4S] cluster</name>
        <dbReference type="ChEBI" id="CHEBI:49883"/>
    </ligand>
</feature>
<feature type="binding site" evidence="11">
    <location>
        <position position="51"/>
    </location>
    <ligand>
        <name>[4Fe-4S] cluster</name>
        <dbReference type="ChEBI" id="CHEBI:49883"/>
    </ligand>
</feature>
<dbReference type="PANTHER" id="PTHR38839:SF4">
    <property type="entry name" value="TRANSCRIPTIONAL REGULATOR WHIB"/>
    <property type="match status" value="1"/>
</dbReference>
<evidence type="ECO:0000256" key="9">
    <source>
        <dbReference type="ARBA" id="ARBA00023157"/>
    </source>
</evidence>
<evidence type="ECO:0000256" key="5">
    <source>
        <dbReference type="ARBA" id="ARBA00023004"/>
    </source>
</evidence>
<keyword evidence="3 11" id="KW-0004">4Fe-4S</keyword>
<dbReference type="PROSITE" id="PS51674">
    <property type="entry name" value="4FE4S_WBL"/>
    <property type="match status" value="1"/>
</dbReference>
<comment type="similarity">
    <text evidence="2 11">Belongs to the WhiB family.</text>
</comment>
<keyword evidence="15" id="KW-1185">Reference proteome</keyword>
<keyword evidence="8 11" id="KW-0238">DNA-binding</keyword>
<evidence type="ECO:0000256" key="6">
    <source>
        <dbReference type="ARBA" id="ARBA00023014"/>
    </source>
</evidence>
<comment type="caution">
    <text evidence="14">The sequence shown here is derived from an EMBL/GenBank/DDBJ whole genome shotgun (WGS) entry which is preliminary data.</text>
</comment>
<evidence type="ECO:0000256" key="12">
    <source>
        <dbReference type="SAM" id="MobiDB-lite"/>
    </source>
</evidence>
<keyword evidence="4 11" id="KW-0479">Metal-binding</keyword>
<keyword evidence="11" id="KW-0963">Cytoplasm</keyword>
<comment type="PTM">
    <text evidence="11">Upon Fe-S cluster removal intramolecular disulfide bonds are formed.</text>
</comment>
<dbReference type="Pfam" id="PF02467">
    <property type="entry name" value="Whib"/>
    <property type="match status" value="1"/>
</dbReference>
<comment type="PTM">
    <text evidence="11">The Fe-S cluster can be nitrosylated by nitric oxide (NO).</text>
</comment>
<evidence type="ECO:0000256" key="1">
    <source>
        <dbReference type="ARBA" id="ARBA00004496"/>
    </source>
</evidence>
<evidence type="ECO:0000256" key="3">
    <source>
        <dbReference type="ARBA" id="ARBA00022485"/>
    </source>
</evidence>
<feature type="domain" description="4Fe-4S Wbl-type" evidence="13">
    <location>
        <begin position="27"/>
        <end position="84"/>
    </location>
</feature>
<evidence type="ECO:0000256" key="8">
    <source>
        <dbReference type="ARBA" id="ARBA00023125"/>
    </source>
</evidence>
<evidence type="ECO:0000256" key="2">
    <source>
        <dbReference type="ARBA" id="ARBA00006597"/>
    </source>
</evidence>
<keyword evidence="10 11" id="KW-0804">Transcription</keyword>
<comment type="subcellular location">
    <subcellularLocation>
        <location evidence="1 11">Cytoplasm</location>
    </subcellularLocation>
</comment>
<name>A0ABQ2EK72_9ACTN</name>
<evidence type="ECO:0000313" key="15">
    <source>
        <dbReference type="Proteomes" id="UP000660265"/>
    </source>
</evidence>
<evidence type="ECO:0000256" key="11">
    <source>
        <dbReference type="HAMAP-Rule" id="MF_01479"/>
    </source>
</evidence>
<dbReference type="EMBL" id="BMMV01000017">
    <property type="protein sequence ID" value="GGK11581.1"/>
    <property type="molecule type" value="Genomic_DNA"/>
</dbReference>
<evidence type="ECO:0000256" key="7">
    <source>
        <dbReference type="ARBA" id="ARBA00023015"/>
    </source>
</evidence>
<dbReference type="PANTHER" id="PTHR38839">
    <property type="entry name" value="TRANSCRIPTIONAL REGULATOR WHID-RELATED"/>
    <property type="match status" value="1"/>
</dbReference>
<proteinExistence type="inferred from homology"/>
<sequence length="103" mass="11025">MQIDATKTLTGITGRTGQELAWQENALCAQTGPEFFFPAPGSSTREAKQLCGACEGRRACLEYALDNDERFGVWGGLSEKERERLRRRGSAGTGAGPAASETA</sequence>
<keyword evidence="9 11" id="KW-1015">Disulfide bond</keyword>
<reference evidence="15" key="1">
    <citation type="journal article" date="2019" name="Int. J. Syst. Evol. Microbiol.">
        <title>The Global Catalogue of Microorganisms (GCM) 10K type strain sequencing project: providing services to taxonomists for standard genome sequencing and annotation.</title>
        <authorList>
            <consortium name="The Broad Institute Genomics Platform"/>
            <consortium name="The Broad Institute Genome Sequencing Center for Infectious Disease"/>
            <person name="Wu L."/>
            <person name="Ma J."/>
        </authorList>
    </citation>
    <scope>NUCLEOTIDE SEQUENCE [LARGE SCALE GENOMIC DNA]</scope>
    <source>
        <strain evidence="15">CGMCC 4.7275</strain>
    </source>
</reference>
<feature type="region of interest" description="Disordered" evidence="12">
    <location>
        <begin position="78"/>
        <end position="103"/>
    </location>
</feature>
<evidence type="ECO:0000259" key="13">
    <source>
        <dbReference type="PROSITE" id="PS51674"/>
    </source>
</evidence>
<dbReference type="InterPro" id="IPR003482">
    <property type="entry name" value="Whib"/>
</dbReference>
<accession>A0ABQ2EK72</accession>
<comment type="cofactor">
    <cofactor evidence="11">
        <name>[4Fe-4S] cluster</name>
        <dbReference type="ChEBI" id="CHEBI:49883"/>
    </cofactor>
    <text evidence="11">Binds 1 [4Fe-4S] cluster per subunit. Following nitrosylation of the [4Fe-4S] cluster binds 1 [4Fe-8(NO)] cluster per subunit.</text>
</comment>
<feature type="binding site" evidence="11">
    <location>
        <position position="60"/>
    </location>
    <ligand>
        <name>[4Fe-4S] cluster</name>
        <dbReference type="ChEBI" id="CHEBI:49883"/>
    </ligand>
</feature>
<protein>
    <recommendedName>
        <fullName evidence="11">Transcriptional regulator WhiB</fullName>
    </recommendedName>
</protein>
<comment type="function">
    <text evidence="11">Acts as a transcriptional regulator. Probably redox-responsive. The apo- but not holo-form probably binds DNA.</text>
</comment>